<sequence length="83" mass="9646">MKTVKDFLNELETTRDELKVQSHLLKSEVKEKWDGLESKWEKINNEVAPTKEATKEAIDNISEANKLLLTELKEGYKKIKDTL</sequence>
<keyword evidence="2" id="KW-1185">Reference proteome</keyword>
<evidence type="ECO:0000313" key="2">
    <source>
        <dbReference type="Proteomes" id="UP000443582"/>
    </source>
</evidence>
<name>A0ABY0IJE2_9BACT</name>
<dbReference type="RefSeq" id="WP_115361281.1">
    <property type="nucleotide sequence ID" value="NZ_QDKL01000002.1"/>
</dbReference>
<dbReference type="EMBL" id="QDKL01000002">
    <property type="protein sequence ID" value="RZF21669.1"/>
    <property type="molecule type" value="Genomic_DNA"/>
</dbReference>
<accession>A0ABY0IJE2</accession>
<evidence type="ECO:0000313" key="1">
    <source>
        <dbReference type="EMBL" id="RZF21669.1"/>
    </source>
</evidence>
<reference evidence="2" key="1">
    <citation type="journal article" date="2019" name="Int. J. Syst. Evol. Microbiol.">
        <title>Halobacteriovorax valvorus sp. nov., a novel prokaryotic predator isolated from coastal seawater of China.</title>
        <authorList>
            <person name="Chen M.-X."/>
        </authorList>
    </citation>
    <scope>NUCLEOTIDE SEQUENCE [LARGE SCALE GENOMIC DNA]</scope>
    <source>
        <strain evidence="2">BL9</strain>
    </source>
</reference>
<comment type="caution">
    <text evidence="1">The sequence shown here is derived from an EMBL/GenBank/DDBJ whole genome shotgun (WGS) entry which is preliminary data.</text>
</comment>
<protein>
    <submittedName>
        <fullName evidence="1">Uncharacterized protein</fullName>
    </submittedName>
</protein>
<gene>
    <name evidence="1" type="ORF">DAY19_08245</name>
</gene>
<dbReference type="Proteomes" id="UP000443582">
    <property type="component" value="Unassembled WGS sequence"/>
</dbReference>
<organism evidence="1 2">
    <name type="scientific">Halobacteriovorax vibrionivorans</name>
    <dbReference type="NCBI Taxonomy" id="2152716"/>
    <lineage>
        <taxon>Bacteria</taxon>
        <taxon>Pseudomonadati</taxon>
        <taxon>Bdellovibrionota</taxon>
        <taxon>Bacteriovoracia</taxon>
        <taxon>Bacteriovoracales</taxon>
        <taxon>Halobacteriovoraceae</taxon>
        <taxon>Halobacteriovorax</taxon>
    </lineage>
</organism>
<proteinExistence type="predicted"/>